<dbReference type="Pfam" id="PF04034">
    <property type="entry name" value="Ribo_biogen_C"/>
    <property type="match status" value="1"/>
</dbReference>
<organism evidence="18 19">
    <name type="scientific">Meloidogyne enterolobii</name>
    <name type="common">Root-knot nematode worm</name>
    <name type="synonym">Meloidogyne mayaguensis</name>
    <dbReference type="NCBI Taxonomy" id="390850"/>
    <lineage>
        <taxon>Eukaryota</taxon>
        <taxon>Metazoa</taxon>
        <taxon>Ecdysozoa</taxon>
        <taxon>Nematoda</taxon>
        <taxon>Chromadorea</taxon>
        <taxon>Rhabditida</taxon>
        <taxon>Tylenchina</taxon>
        <taxon>Tylenchomorpha</taxon>
        <taxon>Tylenchoidea</taxon>
        <taxon>Meloidogynidae</taxon>
        <taxon>Meloidogyninae</taxon>
        <taxon>Meloidogyne</taxon>
    </lineage>
</organism>
<evidence type="ECO:0000256" key="8">
    <source>
        <dbReference type="ARBA" id="ARBA00022694"/>
    </source>
</evidence>
<comment type="similarity">
    <text evidence="14">Belongs to the TDD superfamily. TSR3 family.</text>
</comment>
<dbReference type="InterPro" id="IPR011009">
    <property type="entry name" value="Kinase-like_dom_sf"/>
</dbReference>
<dbReference type="InterPro" id="IPR007177">
    <property type="entry name" value="Tsr3_C"/>
</dbReference>
<feature type="region of interest" description="Disordered" evidence="15">
    <location>
        <begin position="222"/>
        <end position="249"/>
    </location>
</feature>
<comment type="catalytic activity">
    <reaction evidence="13">
        <text>L-seryl-[protein] + ATP = O-phospho-L-seryl-[protein] + ADP + H(+)</text>
        <dbReference type="Rhea" id="RHEA:17989"/>
        <dbReference type="Rhea" id="RHEA-COMP:9863"/>
        <dbReference type="Rhea" id="RHEA-COMP:11604"/>
        <dbReference type="ChEBI" id="CHEBI:15378"/>
        <dbReference type="ChEBI" id="CHEBI:29999"/>
        <dbReference type="ChEBI" id="CHEBI:30616"/>
        <dbReference type="ChEBI" id="CHEBI:83421"/>
        <dbReference type="ChEBI" id="CHEBI:456216"/>
        <dbReference type="EC" id="2.7.11.1"/>
    </reaction>
</comment>
<dbReference type="Gene3D" id="3.30.200.20">
    <property type="entry name" value="Phosphorylase Kinase, domain 1"/>
    <property type="match status" value="1"/>
</dbReference>
<keyword evidence="6 14" id="KW-0808">Transferase</keyword>
<dbReference type="OrthoDB" id="3399at2759"/>
<evidence type="ECO:0000256" key="14">
    <source>
        <dbReference type="HAMAP-Rule" id="MF_03146"/>
    </source>
</evidence>
<feature type="domain" description="Protein kinase" evidence="17">
    <location>
        <begin position="268"/>
        <end position="497"/>
    </location>
</feature>
<evidence type="ECO:0000256" key="10">
    <source>
        <dbReference type="ARBA" id="ARBA00022777"/>
    </source>
</evidence>
<dbReference type="InterPro" id="IPR008266">
    <property type="entry name" value="Tyr_kinase_AS"/>
</dbReference>
<evidence type="ECO:0000256" key="2">
    <source>
        <dbReference type="ARBA" id="ARBA00022490"/>
    </source>
</evidence>
<dbReference type="EC" id="2.5.1.157" evidence="14"/>
<evidence type="ECO:0000256" key="3">
    <source>
        <dbReference type="ARBA" id="ARBA00022517"/>
    </source>
</evidence>
<dbReference type="GO" id="GO:0005524">
    <property type="term" value="F:ATP binding"/>
    <property type="evidence" value="ECO:0007669"/>
    <property type="project" value="UniProtKB-KW"/>
</dbReference>
<keyword evidence="3 14" id="KW-0690">Ribosome biogenesis</keyword>
<evidence type="ECO:0000256" key="4">
    <source>
        <dbReference type="ARBA" id="ARBA00022527"/>
    </source>
</evidence>
<accession>A0A6V7USP8</accession>
<dbReference type="GO" id="GO:0008033">
    <property type="term" value="P:tRNA processing"/>
    <property type="evidence" value="ECO:0007669"/>
    <property type="project" value="UniProtKB-KW"/>
</dbReference>
<evidence type="ECO:0000256" key="7">
    <source>
        <dbReference type="ARBA" id="ARBA00022691"/>
    </source>
</evidence>
<dbReference type="GO" id="GO:1904047">
    <property type="term" value="F:S-adenosyl-L-methionine binding"/>
    <property type="evidence" value="ECO:0007669"/>
    <property type="project" value="UniProtKB-UniRule"/>
</dbReference>
<comment type="similarity">
    <text evidence="1">Belongs to the protein kinase superfamily. BUD32 family.</text>
</comment>
<dbReference type="GO" id="GO:0106388">
    <property type="term" value="F:rRNA small subunit aminocarboxypropyltransferase activity"/>
    <property type="evidence" value="ECO:0007669"/>
    <property type="project" value="UniProtKB-EC"/>
</dbReference>
<comment type="caution">
    <text evidence="18">The sequence shown here is derived from an EMBL/GenBank/DDBJ whole genome shotgun (WGS) entry which is preliminary data.</text>
</comment>
<dbReference type="InterPro" id="IPR007209">
    <property type="entry name" value="RNaseL-inhib-like_metal-bd_dom"/>
</dbReference>
<dbReference type="NCBIfam" id="NF002621">
    <property type="entry name" value="PRK02287.1"/>
    <property type="match status" value="1"/>
</dbReference>
<evidence type="ECO:0000256" key="9">
    <source>
        <dbReference type="ARBA" id="ARBA00022741"/>
    </source>
</evidence>
<protein>
    <recommendedName>
        <fullName evidence="14">18S rRNA aminocarboxypropyltransferase</fullName>
        <ecNumber evidence="14">2.5.1.157</ecNumber>
    </recommendedName>
</protein>
<keyword evidence="2" id="KW-0963">Cytoplasm</keyword>
<dbReference type="SUPFAM" id="SSF56112">
    <property type="entry name" value="Protein kinase-like (PK-like)"/>
    <property type="match status" value="1"/>
</dbReference>
<keyword evidence="11" id="KW-0067">ATP-binding</keyword>
<dbReference type="GO" id="GO:0000408">
    <property type="term" value="C:EKC/KEOPS complex"/>
    <property type="evidence" value="ECO:0007669"/>
    <property type="project" value="UniProtKB-ARBA"/>
</dbReference>
<dbReference type="PANTHER" id="PTHR20426">
    <property type="entry name" value="RIBOSOME BIOGENESIS PROTEIN TSR3 HOMOLOG"/>
    <property type="match status" value="1"/>
</dbReference>
<proteinExistence type="inferred from homology"/>
<dbReference type="InterPro" id="IPR022968">
    <property type="entry name" value="Tsr3-like"/>
</dbReference>
<dbReference type="GO" id="GO:0030490">
    <property type="term" value="P:maturation of SSU-rRNA"/>
    <property type="evidence" value="ECO:0007669"/>
    <property type="project" value="TreeGrafter"/>
</dbReference>
<keyword evidence="8" id="KW-0819">tRNA processing</keyword>
<evidence type="ECO:0000256" key="11">
    <source>
        <dbReference type="ARBA" id="ARBA00022840"/>
    </source>
</evidence>
<keyword evidence="10" id="KW-0418">Kinase</keyword>
<evidence type="ECO:0000256" key="16">
    <source>
        <dbReference type="SAM" id="SignalP"/>
    </source>
</evidence>
<dbReference type="Proteomes" id="UP000580250">
    <property type="component" value="Unassembled WGS sequence"/>
</dbReference>
<evidence type="ECO:0000313" key="18">
    <source>
        <dbReference type="EMBL" id="CAD2164941.1"/>
    </source>
</evidence>
<dbReference type="GO" id="GO:0000455">
    <property type="term" value="P:enzyme-directed rRNA pseudouridine synthesis"/>
    <property type="evidence" value="ECO:0007669"/>
    <property type="project" value="UniProtKB-UniRule"/>
</dbReference>
<keyword evidence="4" id="KW-0723">Serine/threonine-protein kinase</keyword>
<dbReference type="Gene3D" id="1.10.510.10">
    <property type="entry name" value="Transferase(Phosphotransferase) domain 1"/>
    <property type="match status" value="1"/>
</dbReference>
<dbReference type="InterPro" id="IPR000719">
    <property type="entry name" value="Prot_kinase_dom"/>
</dbReference>
<evidence type="ECO:0000256" key="12">
    <source>
        <dbReference type="ARBA" id="ARBA00047899"/>
    </source>
</evidence>
<comment type="function">
    <text evidence="14">Aminocarboxypropyltransferase that catalyzes the aminocarboxypropyl transfer on pseudouridine in 18S rRNA. It constitutes the last step in biosynthesis of the hypermodified N1-methyl-N3-(3-amino-3-carboxypropyl) pseudouridine (m1acp3-Psi).</text>
</comment>
<keyword evidence="9" id="KW-0547">Nucleotide-binding</keyword>
<evidence type="ECO:0000313" key="19">
    <source>
        <dbReference type="Proteomes" id="UP000580250"/>
    </source>
</evidence>
<dbReference type="PROSITE" id="PS00109">
    <property type="entry name" value="PROTEIN_KINASE_TYR"/>
    <property type="match status" value="1"/>
</dbReference>
<evidence type="ECO:0000256" key="13">
    <source>
        <dbReference type="ARBA" id="ARBA00048679"/>
    </source>
</evidence>
<dbReference type="EMBL" id="CAJEWN010000106">
    <property type="protein sequence ID" value="CAD2164941.1"/>
    <property type="molecule type" value="Genomic_DNA"/>
</dbReference>
<dbReference type="FunFam" id="3.30.200.20:FF:000201">
    <property type="entry name" value="TP53-regulating kinase isoform X1"/>
    <property type="match status" value="1"/>
</dbReference>
<evidence type="ECO:0000256" key="15">
    <source>
        <dbReference type="SAM" id="MobiDB-lite"/>
    </source>
</evidence>
<dbReference type="HAMAP" id="MF_01116">
    <property type="entry name" value="TSR3"/>
    <property type="match status" value="1"/>
</dbReference>
<dbReference type="GO" id="GO:0004674">
    <property type="term" value="F:protein serine/threonine kinase activity"/>
    <property type="evidence" value="ECO:0007669"/>
    <property type="project" value="UniProtKB-KW"/>
</dbReference>
<dbReference type="InterPro" id="IPR022495">
    <property type="entry name" value="Bud32"/>
</dbReference>
<feature type="binding site" evidence="14">
    <location>
        <position position="109"/>
    </location>
    <ligand>
        <name>S-adenosyl-L-methionine</name>
        <dbReference type="ChEBI" id="CHEBI:59789"/>
    </ligand>
</feature>
<dbReference type="Pfam" id="PF06293">
    <property type="entry name" value="Kdo"/>
    <property type="match status" value="1"/>
</dbReference>
<comment type="catalytic activity">
    <reaction evidence="14">
        <text>an N(1)-methylpseudouridine in rRNA + S-adenosyl-L-methionine = N(1)-methyl-N(3)-[(3S)-3-amino-3-carboxypropyl]pseudouridine in rRNA + S-methyl-5'-thioadenosine + H(+)</text>
        <dbReference type="Rhea" id="RHEA:63296"/>
        <dbReference type="Rhea" id="RHEA-COMP:11634"/>
        <dbReference type="Rhea" id="RHEA-COMP:16310"/>
        <dbReference type="ChEBI" id="CHEBI:15378"/>
        <dbReference type="ChEBI" id="CHEBI:17509"/>
        <dbReference type="ChEBI" id="CHEBI:59789"/>
        <dbReference type="ChEBI" id="CHEBI:74890"/>
        <dbReference type="ChEBI" id="CHEBI:146234"/>
        <dbReference type="EC" id="2.5.1.157"/>
    </reaction>
</comment>
<feature type="compositionally biased region" description="Acidic residues" evidence="15">
    <location>
        <begin position="232"/>
        <end position="242"/>
    </location>
</feature>
<dbReference type="PANTHER" id="PTHR20426:SF0">
    <property type="entry name" value="18S RRNA AMINOCARBOXYPROPYLTRANSFERASE"/>
    <property type="match status" value="1"/>
</dbReference>
<comment type="caution">
    <text evidence="14">Lacks conserved residue(s) required for the propagation of feature annotation.</text>
</comment>
<dbReference type="NCBIfam" id="TIGR03724">
    <property type="entry name" value="arch_bud32"/>
    <property type="match status" value="1"/>
</dbReference>
<feature type="chain" id="PRO_5027713429" description="18S rRNA aminocarboxypropyltransferase" evidence="16">
    <location>
        <begin position="19"/>
        <end position="497"/>
    </location>
</feature>
<feature type="signal peptide" evidence="16">
    <location>
        <begin position="1"/>
        <end position="18"/>
    </location>
</feature>
<sequence length="497" mass="55731">MLFMVVPVLIMMQVDVVAIKKMTNTDSSESSGDDAVDDKSKKMPCILAMFDFAQCDPKRCSGRKLCRLGFIRQQKIGQRFPGILLTPTASSTLSPADSKTILSKGLAVVDCSWNQLDKTAFHRAKASEQRLLPFLLASNPVNYGTPCKLNCAEALAAGLYLIGQKEAAVNLLRPFKWGKNFFELNLEAFNLYSECSSAADIIKKQTELIAKIDQEIENKKNLANDCFPPSDGEGEEEEDSSCDGDKDNEQNQQLINGSIEYSKDLYNSNQKQLLYQGAEARLFSCLYLNKPALVKERFEKKYRHPELDMRLTKERMKTEIKAILKCQEIGILVPSIYFIDSSKNLIIYERIVCGNNESAPSAKTFLDKLQQQSDKAEFEKISSQFGHKLGSIIQNMHSAGLIHGDLTTSNVLVKKKQDGNLDLILIDFGLSQFSQKPEDKAVDLYVLERAIKSAHIGMELLLNKALQAYKEGGKDAENVLLRLEEVRLRGRKRDMLG</sequence>
<gene>
    <name evidence="18" type="ORF">MENT_LOCUS16863</name>
</gene>
<keyword evidence="7 14" id="KW-0949">S-adenosyl-L-methionine</keyword>
<evidence type="ECO:0000259" key="17">
    <source>
        <dbReference type="PROSITE" id="PS50011"/>
    </source>
</evidence>
<name>A0A6V7USP8_MELEN</name>
<evidence type="ECO:0000256" key="5">
    <source>
        <dbReference type="ARBA" id="ARBA00022552"/>
    </source>
</evidence>
<feature type="binding site" evidence="14">
    <location>
        <position position="61"/>
    </location>
    <ligand>
        <name>S-adenosyl-L-methionine</name>
        <dbReference type="ChEBI" id="CHEBI:59789"/>
    </ligand>
</feature>
<dbReference type="Pfam" id="PF04068">
    <property type="entry name" value="Fer4_RLI"/>
    <property type="match status" value="1"/>
</dbReference>
<evidence type="ECO:0000256" key="1">
    <source>
        <dbReference type="ARBA" id="ARBA00010630"/>
    </source>
</evidence>
<feature type="binding site" evidence="14">
    <location>
        <position position="132"/>
    </location>
    <ligand>
        <name>S-adenosyl-L-methionine</name>
        <dbReference type="ChEBI" id="CHEBI:59789"/>
    </ligand>
</feature>
<comment type="catalytic activity">
    <reaction evidence="12">
        <text>L-threonyl-[protein] + ATP = O-phospho-L-threonyl-[protein] + ADP + H(+)</text>
        <dbReference type="Rhea" id="RHEA:46608"/>
        <dbReference type="Rhea" id="RHEA-COMP:11060"/>
        <dbReference type="Rhea" id="RHEA-COMP:11605"/>
        <dbReference type="ChEBI" id="CHEBI:15378"/>
        <dbReference type="ChEBI" id="CHEBI:30013"/>
        <dbReference type="ChEBI" id="CHEBI:30616"/>
        <dbReference type="ChEBI" id="CHEBI:61977"/>
        <dbReference type="ChEBI" id="CHEBI:456216"/>
        <dbReference type="EC" id="2.7.11.1"/>
    </reaction>
</comment>
<keyword evidence="5 14" id="KW-0698">rRNA processing</keyword>
<keyword evidence="16" id="KW-0732">Signal</keyword>
<dbReference type="AlphaFoldDB" id="A0A6V7USP8"/>
<dbReference type="PROSITE" id="PS50011">
    <property type="entry name" value="PROTEIN_KINASE_DOM"/>
    <property type="match status" value="1"/>
</dbReference>
<evidence type="ECO:0000256" key="6">
    <source>
        <dbReference type="ARBA" id="ARBA00022679"/>
    </source>
</evidence>
<reference evidence="18 19" key="1">
    <citation type="submission" date="2020-08" db="EMBL/GenBank/DDBJ databases">
        <authorList>
            <person name="Koutsovoulos G."/>
            <person name="Danchin GJ E."/>
        </authorList>
    </citation>
    <scope>NUCLEOTIDE SEQUENCE [LARGE SCALE GENOMIC DNA]</scope>
</reference>